<dbReference type="GeneID" id="41328670"/>
<accession>A0A5B9D7K8</accession>
<reference evidence="1 2" key="1">
    <citation type="journal article" date="2020" name="Nature">
        <title>Isolation of an archaeon at the prokaryote-eukaryote interface.</title>
        <authorList>
            <person name="Imachi H."/>
            <person name="Nobu M.K."/>
            <person name="Nakahara N."/>
            <person name="Morono Y."/>
            <person name="Ogawara M."/>
            <person name="Takaki Y."/>
            <person name="Takano Y."/>
            <person name="Uematsu K."/>
            <person name="Ikuta T."/>
            <person name="Ito M."/>
            <person name="Matsui Y."/>
            <person name="Miyazaki M."/>
            <person name="Murata K."/>
            <person name="Saito Y."/>
            <person name="Sakai S."/>
            <person name="Song C."/>
            <person name="Tasumi E."/>
            <person name="Yamanaka Y."/>
            <person name="Yamaguchi T."/>
            <person name="Kamagata Y."/>
            <person name="Tamaki H."/>
            <person name="Takai K."/>
        </authorList>
    </citation>
    <scope>NUCLEOTIDE SEQUENCE [LARGE SCALE GENOMIC DNA]</scope>
    <source>
        <strain evidence="1 2">MK-D1</strain>
    </source>
</reference>
<dbReference type="EMBL" id="CP042905">
    <property type="protein sequence ID" value="QEE14847.1"/>
    <property type="molecule type" value="Genomic_DNA"/>
</dbReference>
<evidence type="ECO:0000313" key="2">
    <source>
        <dbReference type="Proteomes" id="UP000321408"/>
    </source>
</evidence>
<evidence type="ECO:0000313" key="1">
    <source>
        <dbReference type="EMBL" id="QEE14847.1"/>
    </source>
</evidence>
<dbReference type="AlphaFoldDB" id="A0A5B9D7K8"/>
<proteinExistence type="predicted"/>
<organism evidence="1 2">
    <name type="scientific">Promethearchaeum syntrophicum</name>
    <dbReference type="NCBI Taxonomy" id="2594042"/>
    <lineage>
        <taxon>Archaea</taxon>
        <taxon>Promethearchaeati</taxon>
        <taxon>Promethearchaeota</taxon>
        <taxon>Promethearchaeia</taxon>
        <taxon>Promethearchaeales</taxon>
        <taxon>Promethearchaeaceae</taxon>
        <taxon>Promethearchaeum</taxon>
    </lineage>
</organism>
<protein>
    <recommendedName>
        <fullName evidence="3">Roadblock/LC7 domain protein</fullName>
    </recommendedName>
</protein>
<sequence length="333" mass="36748">MSVRETLVKHLSTILRSSKATIMALLSDENGLSIAKTGRNTDLNLDSNAITSVSSAAFSSSEENWFDLGIQRQIIAFSFFEKICLITVRIQQTLLTIVHDYHQEWPLNADNIGSSIFHLRKEIENFFGSGKVDNAEIELFSNNVRSAIYLCGMGSEIPLTSYIPTSPEQKELIENISKILDSVQTPVFLNYGLVNSSGLNIDARSIDPERFSIPVAAFSANANVGFQKMIEEADSLKLGGLVSYLCVSGNDPDNFYGILCNPSGKMTFTDKETGSYISQPITFVSLFPLTYGAIPVLCEARNIVHSIISIIGKDDITERFINSVNAIEKTKYQ</sequence>
<reference evidence="1 2" key="2">
    <citation type="journal article" date="2024" name="Int. J. Syst. Evol. Microbiol.">
        <title>Promethearchaeum syntrophicum gen. nov., sp. nov., an anaerobic, obligately syntrophic archaeon, the first isolate of the lineage 'Asgard' archaea, and proposal of the new archaeal phylum Promethearchaeota phyl. nov. and kingdom Promethearchaeati regn. nov.</title>
        <authorList>
            <person name="Imachi H."/>
            <person name="Nobu M.K."/>
            <person name="Kato S."/>
            <person name="Takaki Y."/>
            <person name="Miyazaki M."/>
            <person name="Miyata M."/>
            <person name="Ogawara M."/>
            <person name="Saito Y."/>
            <person name="Sakai S."/>
            <person name="Tahara Y.O."/>
            <person name="Takano Y."/>
            <person name="Tasumi E."/>
            <person name="Uematsu K."/>
            <person name="Yoshimura T."/>
            <person name="Itoh T."/>
            <person name="Ohkuma M."/>
            <person name="Takai K."/>
        </authorList>
    </citation>
    <scope>NUCLEOTIDE SEQUENCE [LARGE SCALE GENOMIC DNA]</scope>
    <source>
        <strain evidence="1 2">MK-D1</strain>
    </source>
</reference>
<keyword evidence="2" id="KW-1185">Reference proteome</keyword>
<evidence type="ECO:0008006" key="3">
    <source>
        <dbReference type="Google" id="ProtNLM"/>
    </source>
</evidence>
<dbReference type="Proteomes" id="UP000321408">
    <property type="component" value="Chromosome"/>
</dbReference>
<name>A0A5B9D7K8_9ARCH</name>
<dbReference type="RefSeq" id="WP_147661786.1">
    <property type="nucleotide sequence ID" value="NZ_CP042905.2"/>
</dbReference>
<gene>
    <name evidence="1" type="ORF">DSAG12_00665</name>
</gene>
<dbReference type="KEGG" id="psyt:DSAG12_00665"/>